<name>A0ABV6H1L9_9PAST</name>
<evidence type="ECO:0000313" key="1">
    <source>
        <dbReference type="EMBL" id="MFC0309502.1"/>
    </source>
</evidence>
<sequence>MNFKKLTLAFMMVGLVTACSPKTPDCNDSDVKNLVIEIFKENILESRLFREDELWLFTERDYSITDVVIRQHDEKLDFYTCRAKLQGSFIKEDKIANESYRSQASQPLVIPITYTIESVDSGENFQVNIISFGK</sequence>
<gene>
    <name evidence="1" type="ORF">ACFFHK_07255</name>
</gene>
<protein>
    <submittedName>
        <fullName evidence="1">Uncharacterized protein</fullName>
    </submittedName>
</protein>
<dbReference type="EMBL" id="JBHLWB010000008">
    <property type="protein sequence ID" value="MFC0309502.1"/>
    <property type="molecule type" value="Genomic_DNA"/>
</dbReference>
<comment type="caution">
    <text evidence="1">The sequence shown here is derived from an EMBL/GenBank/DDBJ whole genome shotgun (WGS) entry which is preliminary data.</text>
</comment>
<dbReference type="Proteomes" id="UP001589767">
    <property type="component" value="Unassembled WGS sequence"/>
</dbReference>
<dbReference type="RefSeq" id="WP_382371023.1">
    <property type="nucleotide sequence ID" value="NZ_JBHLWB010000008.1"/>
</dbReference>
<proteinExistence type="predicted"/>
<reference evidence="1 2" key="1">
    <citation type="submission" date="2024-09" db="EMBL/GenBank/DDBJ databases">
        <authorList>
            <person name="Sun Q."/>
            <person name="Mori K."/>
        </authorList>
    </citation>
    <scope>NUCLEOTIDE SEQUENCE [LARGE SCALE GENOMIC DNA]</scope>
    <source>
        <strain evidence="1 2">CCM 7539</strain>
    </source>
</reference>
<organism evidence="1 2">
    <name type="scientific">Gallibacterium trehalosifermentans</name>
    <dbReference type="NCBI Taxonomy" id="516935"/>
    <lineage>
        <taxon>Bacteria</taxon>
        <taxon>Pseudomonadati</taxon>
        <taxon>Pseudomonadota</taxon>
        <taxon>Gammaproteobacteria</taxon>
        <taxon>Pasteurellales</taxon>
        <taxon>Pasteurellaceae</taxon>
        <taxon>Gallibacterium</taxon>
    </lineage>
</organism>
<dbReference type="PROSITE" id="PS51257">
    <property type="entry name" value="PROKAR_LIPOPROTEIN"/>
    <property type="match status" value="1"/>
</dbReference>
<evidence type="ECO:0000313" key="2">
    <source>
        <dbReference type="Proteomes" id="UP001589767"/>
    </source>
</evidence>
<keyword evidence="2" id="KW-1185">Reference proteome</keyword>
<accession>A0ABV6H1L9</accession>